<name>A0ACC3YJS0_COLTU</name>
<evidence type="ECO:0000313" key="2">
    <source>
        <dbReference type="Proteomes" id="UP000805649"/>
    </source>
</evidence>
<protein>
    <submittedName>
        <fullName evidence="1">C6 transcription factor</fullName>
    </submittedName>
</protein>
<dbReference type="EMBL" id="VUJX02000009">
    <property type="protein sequence ID" value="KAL0931956.1"/>
    <property type="molecule type" value="Genomic_DNA"/>
</dbReference>
<sequence length="423" mass="47177">MPESCSPTSPGKNPSLALRFVDSAHSEPKKKKTHKKSRGGCVACKKRKVKCDERLPCANCLRRNETCQPSQKPSSSEKETSPVHERPLDLTGPVNLLHMELFHHFQHTTVPTLCFDEVWGPAICLAFKEEYLMTAMLAISARHLSILRPKEPAYAQAAMVLLSRSCAVFSAALDREDGGEKHNTLFFTAMLIHYLTWCNLEFLEDQRAPVGDSRLDLKGDQLFLLSSGVRVFLSGTRAHGSESIFANMSSISQCSALDTIVETQGMDCDSIIEEFMQLYDEITSAASDPNTTNQSGSPDRIDLERDAYRGIVTRLSVILALLKHKDSNNSPPQRSDLERYIFSFPLFCFGIFLDLITSGDSRAFLVLYHFYRTSRLLLGTEGSWWASERLETMEGLIEAELKARGVPTSVTQVGGLKLAWQTA</sequence>
<comment type="caution">
    <text evidence="1">The sequence shown here is derived from an EMBL/GenBank/DDBJ whole genome shotgun (WGS) entry which is preliminary data.</text>
</comment>
<dbReference type="Proteomes" id="UP000805649">
    <property type="component" value="Unassembled WGS sequence"/>
</dbReference>
<proteinExistence type="predicted"/>
<reference evidence="1 2" key="1">
    <citation type="journal article" date="2020" name="Phytopathology">
        <title>Genome Sequence Resources of Colletotrichum truncatum, C. plurivorum, C. musicola, and C. sojae: Four Species Pathogenic to Soybean (Glycine max).</title>
        <authorList>
            <person name="Rogerio F."/>
            <person name="Boufleur T.R."/>
            <person name="Ciampi-Guillardi M."/>
            <person name="Sukno S.A."/>
            <person name="Thon M.R."/>
            <person name="Massola Junior N.S."/>
            <person name="Baroncelli R."/>
        </authorList>
    </citation>
    <scope>NUCLEOTIDE SEQUENCE [LARGE SCALE GENOMIC DNA]</scope>
    <source>
        <strain evidence="1 2">CMES1059</strain>
    </source>
</reference>
<accession>A0ACC3YJS0</accession>
<gene>
    <name evidence="1" type="ORF">CTRU02_212909</name>
</gene>
<keyword evidence="2" id="KW-1185">Reference proteome</keyword>
<evidence type="ECO:0000313" key="1">
    <source>
        <dbReference type="EMBL" id="KAL0931956.1"/>
    </source>
</evidence>
<organism evidence="1 2">
    <name type="scientific">Colletotrichum truncatum</name>
    <name type="common">Anthracnose fungus</name>
    <name type="synonym">Colletotrichum capsici</name>
    <dbReference type="NCBI Taxonomy" id="5467"/>
    <lineage>
        <taxon>Eukaryota</taxon>
        <taxon>Fungi</taxon>
        <taxon>Dikarya</taxon>
        <taxon>Ascomycota</taxon>
        <taxon>Pezizomycotina</taxon>
        <taxon>Sordariomycetes</taxon>
        <taxon>Hypocreomycetidae</taxon>
        <taxon>Glomerellales</taxon>
        <taxon>Glomerellaceae</taxon>
        <taxon>Colletotrichum</taxon>
        <taxon>Colletotrichum truncatum species complex</taxon>
    </lineage>
</organism>